<gene>
    <name evidence="1" type="ORF">VCHENC02_3642B</name>
</gene>
<proteinExistence type="predicted"/>
<reference evidence="1 2" key="1">
    <citation type="submission" date="2012-10" db="EMBL/GenBank/DDBJ databases">
        <title>Genome sequence of Vibrio Cholerae HENC-02.</title>
        <authorList>
            <person name="Eppinger M."/>
            <person name="Hasan N.A."/>
            <person name="Sengamalay N."/>
            <person name="Hine E."/>
            <person name="Su Q."/>
            <person name="Daugherty S.C."/>
            <person name="Young S."/>
            <person name="Sadzewicz L."/>
            <person name="Tallon L."/>
            <person name="Cebula T.A."/>
            <person name="Ravel J."/>
            <person name="Colwell R.R."/>
        </authorList>
    </citation>
    <scope>NUCLEOTIDE SEQUENCE [LARGE SCALE GENOMIC DNA]</scope>
    <source>
        <strain evidence="1 2">HENC-02</strain>
    </source>
</reference>
<name>A0A454CW46_VIBHA</name>
<feature type="non-terminal residue" evidence="1">
    <location>
        <position position="1"/>
    </location>
</feature>
<dbReference type="EMBL" id="AJSR01001556">
    <property type="protein sequence ID" value="EKM30644.1"/>
    <property type="molecule type" value="Genomic_DNA"/>
</dbReference>
<sequence length="40" mass="4335">LNFSTASLNRDFTVPKGMSNNSATCWCGNSSRYTACKTSL</sequence>
<dbReference type="AlphaFoldDB" id="A0A454CW46"/>
<evidence type="ECO:0000313" key="2">
    <source>
        <dbReference type="Proteomes" id="UP000008367"/>
    </source>
</evidence>
<comment type="caution">
    <text evidence="1">The sequence shown here is derived from an EMBL/GenBank/DDBJ whole genome shotgun (WGS) entry which is preliminary data.</text>
</comment>
<evidence type="ECO:0000313" key="1">
    <source>
        <dbReference type="EMBL" id="EKM30644.1"/>
    </source>
</evidence>
<dbReference type="Proteomes" id="UP000008367">
    <property type="component" value="Unassembled WGS sequence"/>
</dbReference>
<accession>A0A454CW46</accession>
<protein>
    <submittedName>
        <fullName evidence="1">Uncharacterized protein</fullName>
    </submittedName>
</protein>
<organism evidence="1 2">
    <name type="scientific">Vibrio harveyi</name>
    <name type="common">Beneckea harveyi</name>
    <dbReference type="NCBI Taxonomy" id="669"/>
    <lineage>
        <taxon>Bacteria</taxon>
        <taxon>Pseudomonadati</taxon>
        <taxon>Pseudomonadota</taxon>
        <taxon>Gammaproteobacteria</taxon>
        <taxon>Vibrionales</taxon>
        <taxon>Vibrionaceae</taxon>
        <taxon>Vibrio</taxon>
    </lineage>
</organism>